<dbReference type="PANTHER" id="PTHR12708:SF0">
    <property type="entry name" value="DNA POLYMERASE EPSILON SUBUNIT 2"/>
    <property type="match status" value="1"/>
</dbReference>
<dbReference type="GO" id="GO:0006261">
    <property type="term" value="P:DNA-templated DNA replication"/>
    <property type="evidence" value="ECO:0007669"/>
    <property type="project" value="InterPro"/>
</dbReference>
<evidence type="ECO:0000256" key="4">
    <source>
        <dbReference type="ARBA" id="ARBA00022705"/>
    </source>
</evidence>
<reference evidence="9 10" key="1">
    <citation type="journal article" date="2023" name="Elife">
        <title>Identification of key yeast species and microbe-microbe interactions impacting larval growth of Drosophila in the wild.</title>
        <authorList>
            <person name="Mure A."/>
            <person name="Sugiura Y."/>
            <person name="Maeda R."/>
            <person name="Honda K."/>
            <person name="Sakurai N."/>
            <person name="Takahashi Y."/>
            <person name="Watada M."/>
            <person name="Katoh T."/>
            <person name="Gotoh A."/>
            <person name="Gotoh Y."/>
            <person name="Taniguchi I."/>
            <person name="Nakamura K."/>
            <person name="Hayashi T."/>
            <person name="Katayama T."/>
            <person name="Uemura T."/>
            <person name="Hattori Y."/>
        </authorList>
    </citation>
    <scope>NUCLEOTIDE SEQUENCE [LARGE SCALE GENOMIC DNA]</scope>
    <source>
        <strain evidence="9 10">SB-73</strain>
    </source>
</reference>
<sequence length="615" mass="69203">MESAPVVLPIELNANQVRPVAYRVVSKKHGLNLKSSALDVLAKFLGHHFGSDWRGPDAEKFLDDICRKWKEEDRGIFVDGEPLQVVIKDWNNADASTSKSSRFNFNEYFKIVNAQDCQKLVYNAQKKNFLLSTNSKHELSAIQLFTQRYHILLDKLYRNELFQPAGLGSGDGYTIVSIKNMLGKELGTDFFLFGLLEQQFGGPWFLHDISGNIQLQITKGTQFAPGNYYCSGSFVLCYGTYQGETFLVGTMGPPQPETRAASQEAYDHIDFYNSNSSRIERIDPGLMEVLKQEESKRENDKLVILGADIFLDEQSTLDSLRRCLYSLEESPPTALVLPGSFISLSYQPYRPNIAQVYRDAMNALAEILTQCPKICASTKIVLLPGPNDPWHSCAKSTFPYFALPEIFTGRVERAARDVNFATNPTRLLYLSQEFVFFRSDMGDILRRYSIPSMQNEHVSDENPAESSSAIDVDSVVDETTPAIRDLDLDREEELEAEKQVASTLIESNTTSINFDTKKSSLNDTQEARRVLATLLDQSHLLPLTLKAQPVLVEYNHVLSMAQWPSALILCDPTTPAIKQQYEDCAAMNPGRFILNGKANWMEYSPASGDYVFKSI</sequence>
<accession>A0AAV5RDS9</accession>
<organism evidence="9 10">
    <name type="scientific">Starmerella bacillaris</name>
    <name type="common">Yeast</name>
    <name type="synonym">Candida zemplinina</name>
    <dbReference type="NCBI Taxonomy" id="1247836"/>
    <lineage>
        <taxon>Eukaryota</taxon>
        <taxon>Fungi</taxon>
        <taxon>Dikarya</taxon>
        <taxon>Ascomycota</taxon>
        <taxon>Saccharomycotina</taxon>
        <taxon>Dipodascomycetes</taxon>
        <taxon>Dipodascales</taxon>
        <taxon>Trichomonascaceae</taxon>
        <taxon>Starmerella</taxon>
    </lineage>
</organism>
<dbReference type="EMBL" id="BTGC01000003">
    <property type="protein sequence ID" value="GMM49705.1"/>
    <property type="molecule type" value="Genomic_DNA"/>
</dbReference>
<comment type="subcellular location">
    <subcellularLocation>
        <location evidence="1">Nucleus</location>
    </subcellularLocation>
</comment>
<keyword evidence="10" id="KW-1185">Reference proteome</keyword>
<dbReference type="InterPro" id="IPR007185">
    <property type="entry name" value="DNA_pol_a/d/e_bsu"/>
</dbReference>
<keyword evidence="6" id="KW-0539">Nucleus</keyword>
<evidence type="ECO:0000259" key="8">
    <source>
        <dbReference type="Pfam" id="PF04042"/>
    </source>
</evidence>
<protein>
    <recommendedName>
        <fullName evidence="3">DNA polymerase epsilon subunit B</fullName>
    </recommendedName>
    <alternativeName>
        <fullName evidence="7">DNA polymerase II subunit 2</fullName>
    </alternativeName>
</protein>
<keyword evidence="4" id="KW-0235">DNA replication</keyword>
<dbReference type="Proteomes" id="UP001362899">
    <property type="component" value="Unassembled WGS sequence"/>
</dbReference>
<evidence type="ECO:0000256" key="3">
    <source>
        <dbReference type="ARBA" id="ARBA00016011"/>
    </source>
</evidence>
<comment type="similarity">
    <text evidence="2">Belongs to the DNA polymerase epsilon subunit B family.</text>
</comment>
<name>A0AAV5RDS9_STABA</name>
<feature type="domain" description="DNA polymerase alpha/delta/epsilon subunit B" evidence="8">
    <location>
        <begin position="303"/>
        <end position="573"/>
    </location>
</feature>
<gene>
    <name evidence="9" type="ORF">DASB73_006630</name>
</gene>
<dbReference type="GO" id="GO:0008622">
    <property type="term" value="C:epsilon DNA polymerase complex"/>
    <property type="evidence" value="ECO:0007669"/>
    <property type="project" value="InterPro"/>
</dbReference>
<evidence type="ECO:0000256" key="5">
    <source>
        <dbReference type="ARBA" id="ARBA00023125"/>
    </source>
</evidence>
<dbReference type="InterPro" id="IPR016266">
    <property type="entry name" value="POLE2"/>
</dbReference>
<comment type="caution">
    <text evidence="9">The sequence shown here is derived from an EMBL/GenBank/DDBJ whole genome shotgun (WGS) entry which is preliminary data.</text>
</comment>
<evidence type="ECO:0000313" key="9">
    <source>
        <dbReference type="EMBL" id="GMM49705.1"/>
    </source>
</evidence>
<dbReference type="AlphaFoldDB" id="A0AAV5RDS9"/>
<evidence type="ECO:0000256" key="1">
    <source>
        <dbReference type="ARBA" id="ARBA00004123"/>
    </source>
</evidence>
<evidence type="ECO:0000256" key="7">
    <source>
        <dbReference type="ARBA" id="ARBA00032930"/>
    </source>
</evidence>
<dbReference type="Pfam" id="PF04042">
    <property type="entry name" value="DNA_pol_E_B"/>
    <property type="match status" value="1"/>
</dbReference>
<evidence type="ECO:0000256" key="6">
    <source>
        <dbReference type="ARBA" id="ARBA00023242"/>
    </source>
</evidence>
<keyword evidence="5" id="KW-0238">DNA-binding</keyword>
<proteinExistence type="inferred from homology"/>
<dbReference type="GO" id="GO:0003677">
    <property type="term" value="F:DNA binding"/>
    <property type="evidence" value="ECO:0007669"/>
    <property type="project" value="UniProtKB-KW"/>
</dbReference>
<dbReference type="GO" id="GO:0042276">
    <property type="term" value="P:error-prone translesion synthesis"/>
    <property type="evidence" value="ECO:0007669"/>
    <property type="project" value="TreeGrafter"/>
</dbReference>
<evidence type="ECO:0000256" key="2">
    <source>
        <dbReference type="ARBA" id="ARBA00009560"/>
    </source>
</evidence>
<evidence type="ECO:0000313" key="10">
    <source>
        <dbReference type="Proteomes" id="UP001362899"/>
    </source>
</evidence>
<dbReference type="PANTHER" id="PTHR12708">
    <property type="entry name" value="DNA POLYMERASE EPSILON SUBUNIT B"/>
    <property type="match status" value="1"/>
</dbReference>